<comment type="function">
    <text evidence="9">Putative oxygen sensor; modulates the activity of FixJ, a transcriptional activator of nitrogen fixation fixK gene. FixL probably acts as a kinase that phosphorylates FixJ.</text>
</comment>
<accession>A0A7Z9C5H9</accession>
<comment type="catalytic activity">
    <reaction evidence="1">
        <text>ATP + protein L-histidine = ADP + protein N-phospho-L-histidine.</text>
        <dbReference type="EC" id="2.7.13.3"/>
    </reaction>
</comment>
<name>A0A7Z9C5H9_9CAUL</name>
<dbReference type="PROSITE" id="PS50112">
    <property type="entry name" value="PAS"/>
    <property type="match status" value="1"/>
</dbReference>
<dbReference type="RefSeq" id="WP_008259660.1">
    <property type="nucleotide sequence ID" value="NZ_CP048751.1"/>
</dbReference>
<evidence type="ECO:0000259" key="13">
    <source>
        <dbReference type="PROSITE" id="PS50112"/>
    </source>
</evidence>
<evidence type="ECO:0000256" key="9">
    <source>
        <dbReference type="ARBA" id="ARBA00059827"/>
    </source>
</evidence>
<dbReference type="InterPro" id="IPR003661">
    <property type="entry name" value="HisK_dim/P_dom"/>
</dbReference>
<keyword evidence="11" id="KW-0812">Transmembrane</keyword>
<feature type="transmembrane region" description="Helical" evidence="11">
    <location>
        <begin position="15"/>
        <end position="34"/>
    </location>
</feature>
<dbReference type="Proteomes" id="UP000289220">
    <property type="component" value="Unassembled WGS sequence"/>
</dbReference>
<dbReference type="PROSITE" id="PS50113">
    <property type="entry name" value="PAC"/>
    <property type="match status" value="1"/>
</dbReference>
<feature type="transmembrane region" description="Helical" evidence="11">
    <location>
        <begin position="64"/>
        <end position="85"/>
    </location>
</feature>
<feature type="transmembrane region" description="Helical" evidence="11">
    <location>
        <begin position="41"/>
        <end position="58"/>
    </location>
</feature>
<dbReference type="SUPFAM" id="SSF55874">
    <property type="entry name" value="ATPase domain of HSP90 chaperone/DNA topoisomerase II/histidine kinase"/>
    <property type="match status" value="1"/>
</dbReference>
<dbReference type="Gene3D" id="6.10.250.2580">
    <property type="match status" value="1"/>
</dbReference>
<dbReference type="InterPro" id="IPR013767">
    <property type="entry name" value="PAS_fold"/>
</dbReference>
<keyword evidence="8" id="KW-0902">Two-component regulatory system</keyword>
<dbReference type="CDD" id="cd00082">
    <property type="entry name" value="HisKA"/>
    <property type="match status" value="1"/>
</dbReference>
<dbReference type="SMART" id="SM00091">
    <property type="entry name" value="PAS"/>
    <property type="match status" value="1"/>
</dbReference>
<evidence type="ECO:0000313" key="15">
    <source>
        <dbReference type="EMBL" id="VDC49891.1"/>
    </source>
</evidence>
<dbReference type="Pfam" id="PF00512">
    <property type="entry name" value="HisKA"/>
    <property type="match status" value="1"/>
</dbReference>
<dbReference type="Gene3D" id="3.30.565.10">
    <property type="entry name" value="Histidine kinase-like ATPase, C-terminal domain"/>
    <property type="match status" value="1"/>
</dbReference>
<dbReference type="Gene3D" id="1.10.287.130">
    <property type="match status" value="1"/>
</dbReference>
<dbReference type="PRINTS" id="PR00344">
    <property type="entry name" value="BCTRLSENSOR"/>
</dbReference>
<dbReference type="InterPro" id="IPR000014">
    <property type="entry name" value="PAS"/>
</dbReference>
<keyword evidence="3" id="KW-0597">Phosphoprotein</keyword>
<feature type="domain" description="Histidine kinase" evidence="12">
    <location>
        <begin position="266"/>
        <end position="480"/>
    </location>
</feature>
<dbReference type="FunFam" id="3.30.450.20:FF:000060">
    <property type="entry name" value="Sensor protein FixL"/>
    <property type="match status" value="1"/>
</dbReference>
<dbReference type="GO" id="GO:0006355">
    <property type="term" value="P:regulation of DNA-templated transcription"/>
    <property type="evidence" value="ECO:0007669"/>
    <property type="project" value="InterPro"/>
</dbReference>
<dbReference type="Gene3D" id="3.30.450.20">
    <property type="entry name" value="PAS domain"/>
    <property type="match status" value="1"/>
</dbReference>
<evidence type="ECO:0000256" key="1">
    <source>
        <dbReference type="ARBA" id="ARBA00000085"/>
    </source>
</evidence>
<evidence type="ECO:0000256" key="2">
    <source>
        <dbReference type="ARBA" id="ARBA00012438"/>
    </source>
</evidence>
<evidence type="ECO:0000259" key="14">
    <source>
        <dbReference type="PROSITE" id="PS50113"/>
    </source>
</evidence>
<dbReference type="SUPFAM" id="SSF55785">
    <property type="entry name" value="PYP-like sensor domain (PAS domain)"/>
    <property type="match status" value="1"/>
</dbReference>
<dbReference type="NCBIfam" id="TIGR00229">
    <property type="entry name" value="sensory_box"/>
    <property type="match status" value="1"/>
</dbReference>
<evidence type="ECO:0000256" key="3">
    <source>
        <dbReference type="ARBA" id="ARBA00022553"/>
    </source>
</evidence>
<dbReference type="InterPro" id="IPR003594">
    <property type="entry name" value="HATPase_dom"/>
</dbReference>
<dbReference type="SMART" id="SM00388">
    <property type="entry name" value="HisKA"/>
    <property type="match status" value="1"/>
</dbReference>
<reference evidence="15 16" key="1">
    <citation type="submission" date="2018-11" db="EMBL/GenBank/DDBJ databases">
        <authorList>
            <person name="Peiro R."/>
            <person name="Begona"/>
            <person name="Cbmso G."/>
            <person name="Lopez M."/>
            <person name="Gonzalez S."/>
            <person name="Sacristan E."/>
            <person name="Castillo E."/>
        </authorList>
    </citation>
    <scope>NUCLEOTIDE SEQUENCE [LARGE SCALE GENOMIC DNA]</scope>
    <source>
        <strain evidence="15">Brev_genome</strain>
    </source>
</reference>
<organism evidence="15 16">
    <name type="scientific">Brevundimonas mediterranea</name>
    <dbReference type="NCBI Taxonomy" id="74329"/>
    <lineage>
        <taxon>Bacteria</taxon>
        <taxon>Pseudomonadati</taxon>
        <taxon>Pseudomonadota</taxon>
        <taxon>Alphaproteobacteria</taxon>
        <taxon>Caulobacterales</taxon>
        <taxon>Caulobacteraceae</taxon>
        <taxon>Brevundimonas</taxon>
    </lineage>
</organism>
<dbReference type="PANTHER" id="PTHR43065:SF10">
    <property type="entry name" value="PEROXIDE STRESS-ACTIVATED HISTIDINE KINASE MAK3"/>
    <property type="match status" value="1"/>
</dbReference>
<dbReference type="CDD" id="cd00130">
    <property type="entry name" value="PAS"/>
    <property type="match status" value="1"/>
</dbReference>
<evidence type="ECO:0000256" key="11">
    <source>
        <dbReference type="SAM" id="Phobius"/>
    </source>
</evidence>
<keyword evidence="11" id="KW-0472">Membrane</keyword>
<dbReference type="InterPro" id="IPR036890">
    <property type="entry name" value="HATPase_C_sf"/>
</dbReference>
<dbReference type="GO" id="GO:0000155">
    <property type="term" value="F:phosphorelay sensor kinase activity"/>
    <property type="evidence" value="ECO:0007669"/>
    <property type="project" value="InterPro"/>
</dbReference>
<dbReference type="GO" id="GO:0005524">
    <property type="term" value="F:ATP binding"/>
    <property type="evidence" value="ECO:0007669"/>
    <property type="project" value="UniProtKB-KW"/>
</dbReference>
<dbReference type="EC" id="2.7.13.3" evidence="2"/>
<dbReference type="AlphaFoldDB" id="A0A7Z9C5H9"/>
<dbReference type="Pfam" id="PF02518">
    <property type="entry name" value="HATPase_c"/>
    <property type="match status" value="1"/>
</dbReference>
<dbReference type="InterPro" id="IPR000700">
    <property type="entry name" value="PAS-assoc_C"/>
</dbReference>
<dbReference type="PROSITE" id="PS50109">
    <property type="entry name" value="HIS_KIN"/>
    <property type="match status" value="1"/>
</dbReference>
<proteinExistence type="predicted"/>
<keyword evidence="16" id="KW-1185">Reference proteome</keyword>
<gene>
    <name evidence="15" type="primary">fixL_4</name>
    <name evidence="15" type="ORF">BREV_BREV_01540</name>
</gene>
<keyword evidence="7" id="KW-0067">ATP-binding</keyword>
<keyword evidence="4" id="KW-0808">Transferase</keyword>
<dbReference type="InterPro" id="IPR036097">
    <property type="entry name" value="HisK_dim/P_sf"/>
</dbReference>
<sequence length="486" mass="52656">MQIQSSILRHTPGRWGYAVAVFGALIALLLRLLADPVFNDRSFLLLNVPVMLAAAALGGRGPALLAAGLCLLGSVLVLGEAFWLGPANRIEALVFLVMGPAIAVVGERLWRGAREAESRQAQLQSILETVPEAMIVIDEAGIMQSFSPTAMRLFGWSAEEAIGRNVSLLMPEPYRHEHDDYLSRYQTTGERRIIGLGRIIVGQRKDGSTFPMELAVGEARIGTGRFFTGFVRDLTERRAQERRLQELQSELVHVSRLTAMGEMATALAHELNQPLSAIASYTMGSTTLLASPKPDLDKVRNALSAAGDQALRAGDIIKRLREFVAKGETEHVLADPVKLMEEASALALVGAKDQGMRVDLAFDRNTGPVIVDKVQVQQVALNLIRNAIDAMGDAPKRALHIAVAEDDGDMVRFTVSDTGPGVPETVLERLFQPFVTTKPDGMGIGLSICRGIIMAHGGRIWAENPPEGGARFIFTLPTADQETADE</sequence>
<evidence type="ECO:0000259" key="12">
    <source>
        <dbReference type="PROSITE" id="PS50109"/>
    </source>
</evidence>
<comment type="caution">
    <text evidence="15">The sequence shown here is derived from an EMBL/GenBank/DDBJ whole genome shotgun (WGS) entry which is preliminary data.</text>
</comment>
<feature type="transmembrane region" description="Helical" evidence="11">
    <location>
        <begin position="92"/>
        <end position="110"/>
    </location>
</feature>
<evidence type="ECO:0000313" key="16">
    <source>
        <dbReference type="Proteomes" id="UP000289220"/>
    </source>
</evidence>
<dbReference type="SUPFAM" id="SSF47384">
    <property type="entry name" value="Homodimeric domain of signal transducing histidine kinase"/>
    <property type="match status" value="1"/>
</dbReference>
<dbReference type="InterPro" id="IPR035965">
    <property type="entry name" value="PAS-like_dom_sf"/>
</dbReference>
<dbReference type="EMBL" id="UXHF01000025">
    <property type="protein sequence ID" value="VDC49891.1"/>
    <property type="molecule type" value="Genomic_DNA"/>
</dbReference>
<dbReference type="InterPro" id="IPR005467">
    <property type="entry name" value="His_kinase_dom"/>
</dbReference>
<protein>
    <recommendedName>
        <fullName evidence="10">Sensor protein FixL</fullName>
        <ecNumber evidence="2">2.7.13.3</ecNumber>
    </recommendedName>
</protein>
<evidence type="ECO:0000256" key="6">
    <source>
        <dbReference type="ARBA" id="ARBA00022777"/>
    </source>
</evidence>
<dbReference type="Pfam" id="PF00989">
    <property type="entry name" value="PAS"/>
    <property type="match status" value="1"/>
</dbReference>
<evidence type="ECO:0000256" key="4">
    <source>
        <dbReference type="ARBA" id="ARBA00022679"/>
    </source>
</evidence>
<feature type="domain" description="PAS" evidence="13">
    <location>
        <begin position="119"/>
        <end position="172"/>
    </location>
</feature>
<dbReference type="InterPro" id="IPR004358">
    <property type="entry name" value="Sig_transdc_His_kin-like_C"/>
</dbReference>
<evidence type="ECO:0000256" key="8">
    <source>
        <dbReference type="ARBA" id="ARBA00023012"/>
    </source>
</evidence>
<keyword evidence="6" id="KW-0418">Kinase</keyword>
<dbReference type="PANTHER" id="PTHR43065">
    <property type="entry name" value="SENSOR HISTIDINE KINASE"/>
    <property type="match status" value="1"/>
</dbReference>
<dbReference type="SMART" id="SM00387">
    <property type="entry name" value="HATPase_c"/>
    <property type="match status" value="1"/>
</dbReference>
<dbReference type="FunFam" id="1.10.287.130:FF:000055">
    <property type="entry name" value="Two-component sensor histidine kinase"/>
    <property type="match status" value="1"/>
</dbReference>
<feature type="domain" description="PAC" evidence="14">
    <location>
        <begin position="187"/>
        <end position="246"/>
    </location>
</feature>
<keyword evidence="11" id="KW-1133">Transmembrane helix</keyword>
<evidence type="ECO:0000256" key="7">
    <source>
        <dbReference type="ARBA" id="ARBA00022840"/>
    </source>
</evidence>
<evidence type="ECO:0000256" key="5">
    <source>
        <dbReference type="ARBA" id="ARBA00022741"/>
    </source>
</evidence>
<keyword evidence="5" id="KW-0547">Nucleotide-binding</keyword>
<evidence type="ECO:0000256" key="10">
    <source>
        <dbReference type="ARBA" id="ARBA00070616"/>
    </source>
</evidence>